<dbReference type="AlphaFoldDB" id="A0A9P0DCJ7"/>
<dbReference type="Proteomes" id="UP001153636">
    <property type="component" value="Chromosome 8"/>
</dbReference>
<comment type="similarity">
    <text evidence="2">Belongs to the Nudix hydrolase family.</text>
</comment>
<evidence type="ECO:0000313" key="4">
    <source>
        <dbReference type="EMBL" id="CAH1114415.1"/>
    </source>
</evidence>
<dbReference type="OrthoDB" id="10005910at2759"/>
<sequence length="344" mass="38819">MKSNPKMPDSVEESLHAVLSGLPLEGEEAEICDFSLEEQNEALESQGIQPSVDPKYKPVLCETIMYIVACVIVNEYNEVLMMQEAKQSCAGKWYLPAGHMEKGENIVQACEREVLEETGLKIQCTTLVVIETARGNWMRFVLTGKVVGGQLKTPSEADKESLQAKWVRNLGELELRAGDITHLIDRVRMYEQARKIQEPGWFEDQLPALRAYPRQLLRLVVVIKKKSNNQVNILLSERTSWHLPACEIHPGRSLHSTLRRFMVELFGAEVPSHRPCGLLSVEHDSSTNQDGLCLTLLVAFRSPLEEVPIISKCVWHEISSKDLSDKLLQKVSSKNATFFLNVIK</sequence>
<name>A0A9P0DCJ7_9CUCU</name>
<dbReference type="PRINTS" id="PR00502">
    <property type="entry name" value="NUDIXFAMILY"/>
</dbReference>
<evidence type="ECO:0000256" key="2">
    <source>
        <dbReference type="RuleBase" id="RU003476"/>
    </source>
</evidence>
<evidence type="ECO:0000313" key="5">
    <source>
        <dbReference type="Proteomes" id="UP001153636"/>
    </source>
</evidence>
<dbReference type="Gene3D" id="3.90.79.10">
    <property type="entry name" value="Nucleoside Triphosphate Pyrophosphohydrolase"/>
    <property type="match status" value="1"/>
</dbReference>
<dbReference type="PANTHER" id="PTHR22769:SF56">
    <property type="entry name" value="8-OXO-DGDP PHOSPHATASE NUDT18"/>
    <property type="match status" value="1"/>
</dbReference>
<keyword evidence="1 2" id="KW-0378">Hydrolase</keyword>
<dbReference type="InterPro" id="IPR000086">
    <property type="entry name" value="NUDIX_hydrolase_dom"/>
</dbReference>
<dbReference type="PROSITE" id="PS51462">
    <property type="entry name" value="NUDIX"/>
    <property type="match status" value="1"/>
</dbReference>
<proteinExistence type="inferred from homology"/>
<dbReference type="Pfam" id="PF00293">
    <property type="entry name" value="NUDIX"/>
    <property type="match status" value="1"/>
</dbReference>
<gene>
    <name evidence="4" type="ORF">PSYICH_LOCUS14032</name>
</gene>
<dbReference type="InterPro" id="IPR020084">
    <property type="entry name" value="NUDIX_hydrolase_CS"/>
</dbReference>
<evidence type="ECO:0000259" key="3">
    <source>
        <dbReference type="PROSITE" id="PS51462"/>
    </source>
</evidence>
<organism evidence="4 5">
    <name type="scientific">Psylliodes chrysocephalus</name>
    <dbReference type="NCBI Taxonomy" id="3402493"/>
    <lineage>
        <taxon>Eukaryota</taxon>
        <taxon>Metazoa</taxon>
        <taxon>Ecdysozoa</taxon>
        <taxon>Arthropoda</taxon>
        <taxon>Hexapoda</taxon>
        <taxon>Insecta</taxon>
        <taxon>Pterygota</taxon>
        <taxon>Neoptera</taxon>
        <taxon>Endopterygota</taxon>
        <taxon>Coleoptera</taxon>
        <taxon>Polyphaga</taxon>
        <taxon>Cucujiformia</taxon>
        <taxon>Chrysomeloidea</taxon>
        <taxon>Chrysomelidae</taxon>
        <taxon>Galerucinae</taxon>
        <taxon>Alticini</taxon>
        <taxon>Psylliodes</taxon>
    </lineage>
</organism>
<feature type="domain" description="Nudix hydrolase" evidence="3">
    <location>
        <begin position="63"/>
        <end position="191"/>
    </location>
</feature>
<dbReference type="PANTHER" id="PTHR22769">
    <property type="entry name" value="MUTT/NUDIX HYDROLASE"/>
    <property type="match status" value="1"/>
</dbReference>
<keyword evidence="5" id="KW-1185">Reference proteome</keyword>
<accession>A0A9P0DCJ7</accession>
<dbReference type="SUPFAM" id="SSF55811">
    <property type="entry name" value="Nudix"/>
    <property type="match status" value="2"/>
</dbReference>
<dbReference type="InterPro" id="IPR015797">
    <property type="entry name" value="NUDIX_hydrolase-like_dom_sf"/>
</dbReference>
<dbReference type="GO" id="GO:0044716">
    <property type="term" value="F:8-oxo-GDP phosphatase activity"/>
    <property type="evidence" value="ECO:0007669"/>
    <property type="project" value="TreeGrafter"/>
</dbReference>
<dbReference type="GO" id="GO:0044715">
    <property type="term" value="F:8-oxo-dGDP phosphatase activity"/>
    <property type="evidence" value="ECO:0007669"/>
    <property type="project" value="TreeGrafter"/>
</dbReference>
<dbReference type="EMBL" id="OV651820">
    <property type="protein sequence ID" value="CAH1114415.1"/>
    <property type="molecule type" value="Genomic_DNA"/>
</dbReference>
<protein>
    <recommendedName>
        <fullName evidence="3">Nudix hydrolase domain-containing protein</fullName>
    </recommendedName>
</protein>
<evidence type="ECO:0000256" key="1">
    <source>
        <dbReference type="ARBA" id="ARBA00022801"/>
    </source>
</evidence>
<reference evidence="4" key="1">
    <citation type="submission" date="2022-01" db="EMBL/GenBank/DDBJ databases">
        <authorList>
            <person name="King R."/>
        </authorList>
    </citation>
    <scope>NUCLEOTIDE SEQUENCE</scope>
</reference>
<dbReference type="InterPro" id="IPR020476">
    <property type="entry name" value="Nudix_hydrolase"/>
</dbReference>
<dbReference type="PROSITE" id="PS00893">
    <property type="entry name" value="NUDIX_BOX"/>
    <property type="match status" value="1"/>
</dbReference>